<dbReference type="GO" id="GO:0016020">
    <property type="term" value="C:membrane"/>
    <property type="evidence" value="ECO:0007669"/>
    <property type="project" value="InterPro"/>
</dbReference>
<evidence type="ECO:0000256" key="5">
    <source>
        <dbReference type="ARBA" id="ARBA00023157"/>
    </source>
</evidence>
<dbReference type="GO" id="GO:0005975">
    <property type="term" value="P:carbohydrate metabolic process"/>
    <property type="evidence" value="ECO:0007669"/>
    <property type="project" value="InterPro"/>
</dbReference>
<protein>
    <recommendedName>
        <fullName evidence="6">alpha-1,2-Mannosidase</fullName>
        <ecNumber evidence="6">3.2.1.-</ecNumber>
    </recommendedName>
</protein>
<dbReference type="PRINTS" id="PR00747">
    <property type="entry name" value="GLYHDRLASE47"/>
</dbReference>
<keyword evidence="6" id="KW-0326">Glycosidase</keyword>
<dbReference type="EMBL" id="MU864359">
    <property type="protein sequence ID" value="KAK4191380.1"/>
    <property type="molecule type" value="Genomic_DNA"/>
</dbReference>
<feature type="signal peptide" evidence="8">
    <location>
        <begin position="1"/>
        <end position="23"/>
    </location>
</feature>
<dbReference type="GO" id="GO:0004571">
    <property type="term" value="F:mannosyl-oligosaccharide 1,2-alpha-mannosidase activity"/>
    <property type="evidence" value="ECO:0007669"/>
    <property type="project" value="InterPro"/>
</dbReference>
<dbReference type="EC" id="3.2.1.-" evidence="6"/>
<evidence type="ECO:0000256" key="7">
    <source>
        <dbReference type="SAM" id="MobiDB-lite"/>
    </source>
</evidence>
<dbReference type="InterPro" id="IPR050749">
    <property type="entry name" value="Glycosyl_Hydrolase_47"/>
</dbReference>
<evidence type="ECO:0000256" key="3">
    <source>
        <dbReference type="ARBA" id="ARBA00007658"/>
    </source>
</evidence>
<evidence type="ECO:0000256" key="6">
    <source>
        <dbReference type="RuleBase" id="RU361193"/>
    </source>
</evidence>
<keyword evidence="5" id="KW-1015">Disulfide bond</keyword>
<feature type="chain" id="PRO_5042871526" description="alpha-1,2-Mannosidase" evidence="8">
    <location>
        <begin position="24"/>
        <end position="531"/>
    </location>
</feature>
<feature type="region of interest" description="Disordered" evidence="7">
    <location>
        <begin position="32"/>
        <end position="62"/>
    </location>
</feature>
<keyword evidence="8" id="KW-0732">Signal</keyword>
<evidence type="ECO:0000256" key="1">
    <source>
        <dbReference type="ARBA" id="ARBA00001913"/>
    </source>
</evidence>
<accession>A0AAN7AMZ5</accession>
<reference evidence="9" key="2">
    <citation type="submission" date="2023-05" db="EMBL/GenBank/DDBJ databases">
        <authorList>
            <consortium name="Lawrence Berkeley National Laboratory"/>
            <person name="Steindorff A."/>
            <person name="Hensen N."/>
            <person name="Bonometti L."/>
            <person name="Westerberg I."/>
            <person name="Brannstrom I.O."/>
            <person name="Guillou S."/>
            <person name="Cros-Aarteil S."/>
            <person name="Calhoun S."/>
            <person name="Haridas S."/>
            <person name="Kuo A."/>
            <person name="Mondo S."/>
            <person name="Pangilinan J."/>
            <person name="Riley R."/>
            <person name="Labutti K."/>
            <person name="Andreopoulos B."/>
            <person name="Lipzen A."/>
            <person name="Chen C."/>
            <person name="Yanf M."/>
            <person name="Daum C."/>
            <person name="Ng V."/>
            <person name="Clum A."/>
            <person name="Ohm R."/>
            <person name="Martin F."/>
            <person name="Silar P."/>
            <person name="Natvig D."/>
            <person name="Lalanne C."/>
            <person name="Gautier V."/>
            <person name="Ament-Velasquez S.L."/>
            <person name="Kruys A."/>
            <person name="Hutchinson M.I."/>
            <person name="Powell A.J."/>
            <person name="Barry K."/>
            <person name="Miller A.N."/>
            <person name="Grigoriev I.V."/>
            <person name="Debuchy R."/>
            <person name="Gladieux P."/>
            <person name="Thoren M.H."/>
            <person name="Johannesson H."/>
        </authorList>
    </citation>
    <scope>NUCLEOTIDE SEQUENCE</scope>
    <source>
        <strain evidence="9">PSN309</strain>
    </source>
</reference>
<organism evidence="9 10">
    <name type="scientific">Podospora australis</name>
    <dbReference type="NCBI Taxonomy" id="1536484"/>
    <lineage>
        <taxon>Eukaryota</taxon>
        <taxon>Fungi</taxon>
        <taxon>Dikarya</taxon>
        <taxon>Ascomycota</taxon>
        <taxon>Pezizomycotina</taxon>
        <taxon>Sordariomycetes</taxon>
        <taxon>Sordariomycetidae</taxon>
        <taxon>Sordariales</taxon>
        <taxon>Podosporaceae</taxon>
        <taxon>Podospora</taxon>
    </lineage>
</organism>
<comment type="caution">
    <text evidence="9">The sequence shown here is derived from an EMBL/GenBank/DDBJ whole genome shotgun (WGS) entry which is preliminary data.</text>
</comment>
<dbReference type="GO" id="GO:0036503">
    <property type="term" value="P:ERAD pathway"/>
    <property type="evidence" value="ECO:0007669"/>
    <property type="project" value="UniProtKB-ARBA"/>
</dbReference>
<keyword evidence="4 6" id="KW-0378">Hydrolase</keyword>
<dbReference type="SUPFAM" id="SSF48225">
    <property type="entry name" value="Seven-hairpin glycosidases"/>
    <property type="match status" value="1"/>
</dbReference>
<comment type="pathway">
    <text evidence="2">Protein modification; protein glycosylation.</text>
</comment>
<dbReference type="PANTHER" id="PTHR11742">
    <property type="entry name" value="MANNOSYL-OLIGOSACCHARIDE ALPHA-1,2-MANNOSIDASE-RELATED"/>
    <property type="match status" value="1"/>
</dbReference>
<evidence type="ECO:0000313" key="9">
    <source>
        <dbReference type="EMBL" id="KAK4191380.1"/>
    </source>
</evidence>
<comment type="similarity">
    <text evidence="3 6">Belongs to the glycosyl hydrolase 47 family.</text>
</comment>
<dbReference type="Pfam" id="PF01532">
    <property type="entry name" value="Glyco_hydro_47"/>
    <property type="match status" value="1"/>
</dbReference>
<dbReference type="InterPro" id="IPR036026">
    <property type="entry name" value="Seven-hairpin_glycosidases"/>
</dbReference>
<dbReference type="Gene3D" id="1.50.10.10">
    <property type="match status" value="1"/>
</dbReference>
<evidence type="ECO:0000256" key="8">
    <source>
        <dbReference type="SAM" id="SignalP"/>
    </source>
</evidence>
<reference evidence="9" key="1">
    <citation type="journal article" date="2023" name="Mol. Phylogenet. Evol.">
        <title>Genome-scale phylogeny and comparative genomics of the fungal order Sordariales.</title>
        <authorList>
            <person name="Hensen N."/>
            <person name="Bonometti L."/>
            <person name="Westerberg I."/>
            <person name="Brannstrom I.O."/>
            <person name="Guillou S."/>
            <person name="Cros-Aarteil S."/>
            <person name="Calhoun S."/>
            <person name="Haridas S."/>
            <person name="Kuo A."/>
            <person name="Mondo S."/>
            <person name="Pangilinan J."/>
            <person name="Riley R."/>
            <person name="LaButti K."/>
            <person name="Andreopoulos B."/>
            <person name="Lipzen A."/>
            <person name="Chen C."/>
            <person name="Yan M."/>
            <person name="Daum C."/>
            <person name="Ng V."/>
            <person name="Clum A."/>
            <person name="Steindorff A."/>
            <person name="Ohm R.A."/>
            <person name="Martin F."/>
            <person name="Silar P."/>
            <person name="Natvig D.O."/>
            <person name="Lalanne C."/>
            <person name="Gautier V."/>
            <person name="Ament-Velasquez S.L."/>
            <person name="Kruys A."/>
            <person name="Hutchinson M.I."/>
            <person name="Powell A.J."/>
            <person name="Barry K."/>
            <person name="Miller A.N."/>
            <person name="Grigoriev I.V."/>
            <person name="Debuchy R."/>
            <person name="Gladieux P."/>
            <person name="Hiltunen Thoren M."/>
            <person name="Johannesson H."/>
        </authorList>
    </citation>
    <scope>NUCLEOTIDE SEQUENCE</scope>
    <source>
        <strain evidence="9">PSN309</strain>
    </source>
</reference>
<dbReference type="PANTHER" id="PTHR11742:SF103">
    <property type="entry name" value="ENDOPLASMIC RETICULUM MANNOSIDASE MNL2-RELATED"/>
    <property type="match status" value="1"/>
</dbReference>
<dbReference type="GO" id="GO:0005509">
    <property type="term" value="F:calcium ion binding"/>
    <property type="evidence" value="ECO:0007669"/>
    <property type="project" value="InterPro"/>
</dbReference>
<sequence>MPRILRGTLLVVLIAAVCGSVLSYSHEPLTHTTTRHSTLSKRDPSTVHYPRLTGPEGDWKPDDLGQSWPWKEDKVPKDFPKIQANQPQETTEEKEVRLYRQQRVKDAFLYSWNNFKKLAIDRRVDSIGPLTGENQFEYGWGALAVDSMDTMLIMNLTKQWQSVARLLPELAFRLLAEHRNMLDLHEATARFMGAMIAMADLTGDKDKIFSYKAKELAFMVTKAFDTKNGLPLIRVQWEKHLTETIKRRGPERLTLNELGGFGLEFTKMTQFTRNMWFWTWVKKSYKFVEARNGIETPMPGMYPNDFKAEFTPDKENRFRWDGTTYSMDKDANEFYANIPKLHVLLGGANPDTAAQWGRIGVMSSRTKGGPAFPVKKNPLRKLGTFMTNTGVVEQKGCSAGATMALAGKVFDQNYHARHAPQLTAGSLYAASQMGTGILPERSHWEFCGRFNASQDGPECGWEQFGNKKQWGSPTSVEDPSYCLGGELFESAFYMYRITGDKHWQEEAWKLFEKSSSTPRRSMGCESRVGER</sequence>
<keyword evidence="10" id="KW-1185">Reference proteome</keyword>
<dbReference type="GO" id="GO:0005783">
    <property type="term" value="C:endoplasmic reticulum"/>
    <property type="evidence" value="ECO:0007669"/>
    <property type="project" value="TreeGrafter"/>
</dbReference>
<comment type="cofactor">
    <cofactor evidence="1">
        <name>Ca(2+)</name>
        <dbReference type="ChEBI" id="CHEBI:29108"/>
    </cofactor>
</comment>
<proteinExistence type="inferred from homology"/>
<dbReference type="InterPro" id="IPR001382">
    <property type="entry name" value="Glyco_hydro_47"/>
</dbReference>
<evidence type="ECO:0000313" key="10">
    <source>
        <dbReference type="Proteomes" id="UP001302126"/>
    </source>
</evidence>
<gene>
    <name evidence="9" type="ORF">QBC35DRAFT_448306</name>
</gene>
<dbReference type="AlphaFoldDB" id="A0AAN7AMZ5"/>
<evidence type="ECO:0000256" key="4">
    <source>
        <dbReference type="ARBA" id="ARBA00022801"/>
    </source>
</evidence>
<name>A0AAN7AMZ5_9PEZI</name>
<evidence type="ECO:0000256" key="2">
    <source>
        <dbReference type="ARBA" id="ARBA00004922"/>
    </source>
</evidence>
<dbReference type="InterPro" id="IPR012341">
    <property type="entry name" value="6hp_glycosidase-like_sf"/>
</dbReference>
<dbReference type="Proteomes" id="UP001302126">
    <property type="component" value="Unassembled WGS sequence"/>
</dbReference>